<keyword evidence="5" id="KW-0670">Pyruvate</keyword>
<dbReference type="PIRSF" id="PIRSF006241">
    <property type="entry name" value="HyI"/>
    <property type="match status" value="1"/>
</dbReference>
<organism evidence="5 6">
    <name type="scientific">Tardiphaga robiniae</name>
    <dbReference type="NCBI Taxonomy" id="943830"/>
    <lineage>
        <taxon>Bacteria</taxon>
        <taxon>Pseudomonadati</taxon>
        <taxon>Pseudomonadota</taxon>
        <taxon>Alphaproteobacteria</taxon>
        <taxon>Hyphomicrobiales</taxon>
        <taxon>Nitrobacteraceae</taxon>
        <taxon>Tardiphaga</taxon>
    </lineage>
</organism>
<dbReference type="OrthoDB" id="9786584at2"/>
<gene>
    <name evidence="5" type="ORF">A4A58_07150</name>
</gene>
<dbReference type="InterPro" id="IPR026040">
    <property type="entry name" value="HyI-like"/>
</dbReference>
<dbReference type="FunFam" id="3.20.20.150:FF:000007">
    <property type="entry name" value="Hydroxypyruvate isomerase"/>
    <property type="match status" value="1"/>
</dbReference>
<comment type="similarity">
    <text evidence="2">Belongs to the hyi family.</text>
</comment>
<feature type="active site" description="Proton donor/acceptor" evidence="3">
    <location>
        <position position="141"/>
    </location>
</feature>
<dbReference type="GO" id="GO:0008903">
    <property type="term" value="F:hydroxypyruvate isomerase activity"/>
    <property type="evidence" value="ECO:0007669"/>
    <property type="project" value="TreeGrafter"/>
</dbReference>
<sequence>MPRFAANLSMMFNEHAFLDRFDAAAKAGFTAVEFLFPYEHPPEAIAERLERNGLKQVLFNLPPGDWNAGEKGFAARPDKFDELRQSIHTALPYALATNVRRLHMMAGLADRRDPKAVAAFRKSIEWAANFLGEHGVDVVIEPINPRDVPGYFLNDFMFARDIIADMKIPNLGLQFDIYHCQIMHGDVTMRLREMLPWIGHIQIASVPSRNEPSGEELNYPFLFDELDRIGYDNYVGCEYRPAGDTVAGLGWFKPYAGVQA</sequence>
<dbReference type="Gene3D" id="3.20.20.150">
    <property type="entry name" value="Divalent-metal-dependent TIM barrel enzymes"/>
    <property type="match status" value="1"/>
</dbReference>
<evidence type="ECO:0000313" key="5">
    <source>
        <dbReference type="EMBL" id="KZD23158.1"/>
    </source>
</evidence>
<dbReference type="InterPro" id="IPR036237">
    <property type="entry name" value="Xyl_isomerase-like_sf"/>
</dbReference>
<dbReference type="InterPro" id="IPR050417">
    <property type="entry name" value="Sugar_Epim/Isomerase"/>
</dbReference>
<dbReference type="PANTHER" id="PTHR43489">
    <property type="entry name" value="ISOMERASE"/>
    <property type="match status" value="1"/>
</dbReference>
<dbReference type="AlphaFoldDB" id="A0A165RV53"/>
<dbReference type="GO" id="GO:0046487">
    <property type="term" value="P:glyoxylate metabolic process"/>
    <property type="evidence" value="ECO:0007669"/>
    <property type="project" value="TreeGrafter"/>
</dbReference>
<dbReference type="Proteomes" id="UP000076574">
    <property type="component" value="Unassembled WGS sequence"/>
</dbReference>
<evidence type="ECO:0000313" key="6">
    <source>
        <dbReference type="Proteomes" id="UP000076574"/>
    </source>
</evidence>
<dbReference type="InterPro" id="IPR013022">
    <property type="entry name" value="Xyl_isomerase-like_TIM-brl"/>
</dbReference>
<comment type="caution">
    <text evidence="5">The sequence shown here is derived from an EMBL/GenBank/DDBJ whole genome shotgun (WGS) entry which is preliminary data.</text>
</comment>
<dbReference type="Pfam" id="PF01261">
    <property type="entry name" value="AP_endonuc_2"/>
    <property type="match status" value="1"/>
</dbReference>
<accession>A0A165RV53</accession>
<keyword evidence="1 2" id="KW-0413">Isomerase</keyword>
<evidence type="ECO:0000256" key="3">
    <source>
        <dbReference type="PIRSR" id="PIRSR006241-50"/>
    </source>
</evidence>
<evidence type="ECO:0000256" key="1">
    <source>
        <dbReference type="ARBA" id="ARBA00023235"/>
    </source>
</evidence>
<name>A0A165RV53_9BRAD</name>
<proteinExistence type="inferred from homology"/>
<reference evidence="5 6" key="1">
    <citation type="submission" date="2016-03" db="EMBL/GenBank/DDBJ databases">
        <title>Microsymbionts genomes from the relict species Vavilovia formosa (Stev.) Fed.</title>
        <authorList>
            <person name="Kopat V."/>
            <person name="Chirak E."/>
            <person name="Kimeklis A."/>
            <person name="Andronov E."/>
        </authorList>
    </citation>
    <scope>NUCLEOTIDE SEQUENCE [LARGE SCALE GENOMIC DNA]</scope>
    <source>
        <strain evidence="5 6">Vaf07</strain>
    </source>
</reference>
<dbReference type="STRING" id="943830.A4A58_07150"/>
<feature type="domain" description="Xylose isomerase-like TIM barrel" evidence="4">
    <location>
        <begin position="21"/>
        <end position="254"/>
    </location>
</feature>
<protein>
    <submittedName>
        <fullName evidence="5">Hydroxypyruvate isomerase</fullName>
    </submittedName>
</protein>
<dbReference type="PANTHER" id="PTHR43489:SF6">
    <property type="entry name" value="HYDROXYPYRUVATE ISOMERASE-RELATED"/>
    <property type="match status" value="1"/>
</dbReference>
<dbReference type="NCBIfam" id="NF043033">
    <property type="entry name" value="OxoTetrIsom"/>
    <property type="match status" value="1"/>
</dbReference>
<dbReference type="SUPFAM" id="SSF51658">
    <property type="entry name" value="Xylose isomerase-like"/>
    <property type="match status" value="1"/>
</dbReference>
<keyword evidence="6" id="KW-1185">Reference proteome</keyword>
<dbReference type="RefSeq" id="WP_068733271.1">
    <property type="nucleotide sequence ID" value="NZ_LVYV01000012.1"/>
</dbReference>
<feature type="active site" description="Proton donor/acceptor" evidence="3">
    <location>
        <position position="238"/>
    </location>
</feature>
<dbReference type="EMBL" id="LVYV01000012">
    <property type="protein sequence ID" value="KZD23158.1"/>
    <property type="molecule type" value="Genomic_DNA"/>
</dbReference>
<dbReference type="InterPro" id="IPR053398">
    <property type="entry name" value="HPT_OtnI_isomerases"/>
</dbReference>
<evidence type="ECO:0000256" key="2">
    <source>
        <dbReference type="PIRNR" id="PIRNR006241"/>
    </source>
</evidence>
<evidence type="ECO:0000259" key="4">
    <source>
        <dbReference type="Pfam" id="PF01261"/>
    </source>
</evidence>